<organism evidence="1 2">
    <name type="scientific">Rhizobium laguerreae</name>
    <dbReference type="NCBI Taxonomy" id="1076926"/>
    <lineage>
        <taxon>Bacteria</taxon>
        <taxon>Pseudomonadati</taxon>
        <taxon>Pseudomonadota</taxon>
        <taxon>Alphaproteobacteria</taxon>
        <taxon>Hyphomicrobiales</taxon>
        <taxon>Rhizobiaceae</taxon>
        <taxon>Rhizobium/Agrobacterium group</taxon>
        <taxon>Rhizobium</taxon>
    </lineage>
</organism>
<keyword evidence="2" id="KW-1185">Reference proteome</keyword>
<dbReference type="GO" id="GO:0032259">
    <property type="term" value="P:methylation"/>
    <property type="evidence" value="ECO:0007669"/>
    <property type="project" value="UniProtKB-KW"/>
</dbReference>
<evidence type="ECO:0000313" key="2">
    <source>
        <dbReference type="Proteomes" id="UP000542811"/>
    </source>
</evidence>
<dbReference type="EMBL" id="JACHXX010000002">
    <property type="protein sequence ID" value="MBB3161954.1"/>
    <property type="molecule type" value="Genomic_DNA"/>
</dbReference>
<dbReference type="SUPFAM" id="SSF53335">
    <property type="entry name" value="S-adenosyl-L-methionine-dependent methyltransferases"/>
    <property type="match status" value="1"/>
</dbReference>
<dbReference type="GO" id="GO:0102208">
    <property type="term" value="F:2-polyprenyl-6-hydroxyphenol methylase activity"/>
    <property type="evidence" value="ECO:0007669"/>
    <property type="project" value="UniProtKB-EC"/>
</dbReference>
<protein>
    <submittedName>
        <fullName evidence="1">2-polyprenyl-6-hydroxyphenyl methylase/3-demethylubiquinone-9 3-methyltransferase</fullName>
        <ecNumber evidence="1">2.1.1.222</ecNumber>
        <ecNumber evidence="1">2.1.1.64</ecNumber>
    </submittedName>
</protein>
<keyword evidence="1" id="KW-0489">Methyltransferase</keyword>
<dbReference type="InterPro" id="IPR029063">
    <property type="entry name" value="SAM-dependent_MTases_sf"/>
</dbReference>
<evidence type="ECO:0000313" key="1">
    <source>
        <dbReference type="EMBL" id="MBB3161954.1"/>
    </source>
</evidence>
<dbReference type="PANTHER" id="PTHR43861">
    <property type="entry name" value="TRANS-ACONITATE 2-METHYLTRANSFERASE-RELATED"/>
    <property type="match status" value="1"/>
</dbReference>
<reference evidence="1 2" key="1">
    <citation type="submission" date="2020-08" db="EMBL/GenBank/DDBJ databases">
        <title>Genomic Encyclopedia of Type Strains, Phase III (KMG-III): the genomes of soil and plant-associated and newly described type strains.</title>
        <authorList>
            <person name="Whitman W."/>
        </authorList>
    </citation>
    <scope>NUCLEOTIDE SEQUENCE [LARGE SCALE GENOMIC DNA]</scope>
    <source>
        <strain evidence="1 2">CECT 8280</strain>
    </source>
</reference>
<proteinExistence type="predicted"/>
<gene>
    <name evidence="1" type="ORF">FHS25_002403</name>
</gene>
<name>A0ABR6G6R7_9HYPH</name>
<dbReference type="CDD" id="cd02440">
    <property type="entry name" value="AdoMet_MTases"/>
    <property type="match status" value="1"/>
</dbReference>
<accession>A0ABR6G6R7</accession>
<dbReference type="EC" id="2.1.1.64" evidence="1"/>
<sequence>MASVGRAGGCLAQSVQPIGGRRLAAGDAFGVNHLNTTTAPHSRQSPPYHWPLTLSRLSGGKMSIELDATTYVHAKPATAHSYILPAVVDVLENSFEEAKDTAVFDLGCGTGGAAAVLAEKGYDVVGVDPSQDGIAKARTAHPDLPLEIGSGYEDLSSRYGTFDAVISLEVVEHVYDPKAFSATMYDLVKPGGIAVMSTPFHGYWKNLALAVSGKMDDHFMPLKDHGHIKFWSPGTLSTLLLETGFEDVDFEYVGRIPLLAKSMIAIAQKPH</sequence>
<dbReference type="Proteomes" id="UP000542811">
    <property type="component" value="Unassembled WGS sequence"/>
</dbReference>
<dbReference type="Gene3D" id="3.40.50.150">
    <property type="entry name" value="Vaccinia Virus protein VP39"/>
    <property type="match status" value="1"/>
</dbReference>
<dbReference type="EC" id="2.1.1.222" evidence="1"/>
<dbReference type="GO" id="GO:0061542">
    <property type="term" value="F:3-demethylubiquinol 3-O-methyltransferase activity"/>
    <property type="evidence" value="ECO:0007669"/>
    <property type="project" value="UniProtKB-EC"/>
</dbReference>
<keyword evidence="1" id="KW-0808">Transferase</keyword>
<comment type="caution">
    <text evidence="1">The sequence shown here is derived from an EMBL/GenBank/DDBJ whole genome shotgun (WGS) entry which is preliminary data.</text>
</comment>
<dbReference type="Pfam" id="PF13489">
    <property type="entry name" value="Methyltransf_23"/>
    <property type="match status" value="1"/>
</dbReference>